<accession>A0AAV4DMX7</accession>
<keyword evidence="2" id="KW-1185">Reference proteome</keyword>
<evidence type="ECO:0000313" key="2">
    <source>
        <dbReference type="Proteomes" id="UP000735302"/>
    </source>
</evidence>
<proteinExistence type="predicted"/>
<gene>
    <name evidence="1" type="ORF">PoB_007193300</name>
</gene>
<dbReference type="EMBL" id="BLXT01008059">
    <property type="protein sequence ID" value="GFO45428.1"/>
    <property type="molecule type" value="Genomic_DNA"/>
</dbReference>
<dbReference type="Proteomes" id="UP000735302">
    <property type="component" value="Unassembled WGS sequence"/>
</dbReference>
<comment type="caution">
    <text evidence="1">The sequence shown here is derived from an EMBL/GenBank/DDBJ whole genome shotgun (WGS) entry which is preliminary data.</text>
</comment>
<reference evidence="1 2" key="1">
    <citation type="journal article" date="2021" name="Elife">
        <title>Chloroplast acquisition without the gene transfer in kleptoplastic sea slugs, Plakobranchus ocellatus.</title>
        <authorList>
            <person name="Maeda T."/>
            <person name="Takahashi S."/>
            <person name="Yoshida T."/>
            <person name="Shimamura S."/>
            <person name="Takaki Y."/>
            <person name="Nagai Y."/>
            <person name="Toyoda A."/>
            <person name="Suzuki Y."/>
            <person name="Arimoto A."/>
            <person name="Ishii H."/>
            <person name="Satoh N."/>
            <person name="Nishiyama T."/>
            <person name="Hasebe M."/>
            <person name="Maruyama T."/>
            <person name="Minagawa J."/>
            <person name="Obokata J."/>
            <person name="Shigenobu S."/>
        </authorList>
    </citation>
    <scope>NUCLEOTIDE SEQUENCE [LARGE SCALE GENOMIC DNA]</scope>
</reference>
<dbReference type="AlphaFoldDB" id="A0AAV4DMX7"/>
<organism evidence="1 2">
    <name type="scientific">Plakobranchus ocellatus</name>
    <dbReference type="NCBI Taxonomy" id="259542"/>
    <lineage>
        <taxon>Eukaryota</taxon>
        <taxon>Metazoa</taxon>
        <taxon>Spiralia</taxon>
        <taxon>Lophotrochozoa</taxon>
        <taxon>Mollusca</taxon>
        <taxon>Gastropoda</taxon>
        <taxon>Heterobranchia</taxon>
        <taxon>Euthyneura</taxon>
        <taxon>Panpulmonata</taxon>
        <taxon>Sacoglossa</taxon>
        <taxon>Placobranchoidea</taxon>
        <taxon>Plakobranchidae</taxon>
        <taxon>Plakobranchus</taxon>
    </lineage>
</organism>
<evidence type="ECO:0000313" key="1">
    <source>
        <dbReference type="EMBL" id="GFO45428.1"/>
    </source>
</evidence>
<name>A0AAV4DMX7_9GAST</name>
<protein>
    <submittedName>
        <fullName evidence="1">Uncharacterized protein</fullName>
    </submittedName>
</protein>
<sequence length="94" mass="9948">MIKPTDCNRLTTSVKLNTSSWPYYSHGDPPGLIYCCDLCLAPGHPTSAPVDALRCQLGAVNLDEDTPGDSGISKSHGFLTTGKAINRQGSGENL</sequence>